<keyword evidence="2" id="KW-0812">Transmembrane</keyword>
<keyword evidence="2" id="KW-1133">Transmembrane helix</keyword>
<reference evidence="3" key="1">
    <citation type="submission" date="2015-07" db="EMBL/GenBank/DDBJ databases">
        <title>MeaNS - Measles Nucleotide Surveillance Program.</title>
        <authorList>
            <person name="Tran T."/>
            <person name="Druce J."/>
        </authorList>
    </citation>
    <scope>NUCLEOTIDE SEQUENCE</scope>
    <source>
        <strain evidence="3">UCB-OBI-ISO-001</strain>
        <tissue evidence="3">Gonad</tissue>
    </source>
</reference>
<dbReference type="KEGG" id="obi:106880196"/>
<feature type="transmembrane region" description="Helical" evidence="2">
    <location>
        <begin position="85"/>
        <end position="108"/>
    </location>
</feature>
<evidence type="ECO:0000313" key="3">
    <source>
        <dbReference type="EMBL" id="KOF97916.1"/>
    </source>
</evidence>
<organism evidence="3">
    <name type="scientific">Octopus bimaculoides</name>
    <name type="common">California two-spotted octopus</name>
    <dbReference type="NCBI Taxonomy" id="37653"/>
    <lineage>
        <taxon>Eukaryota</taxon>
        <taxon>Metazoa</taxon>
        <taxon>Spiralia</taxon>
        <taxon>Lophotrochozoa</taxon>
        <taxon>Mollusca</taxon>
        <taxon>Cephalopoda</taxon>
        <taxon>Coleoidea</taxon>
        <taxon>Octopodiformes</taxon>
        <taxon>Octopoda</taxon>
        <taxon>Incirrata</taxon>
        <taxon>Octopodidae</taxon>
        <taxon>Octopus</taxon>
    </lineage>
</organism>
<keyword evidence="2" id="KW-0472">Membrane</keyword>
<feature type="region of interest" description="Disordered" evidence="1">
    <location>
        <begin position="1"/>
        <end position="48"/>
    </location>
</feature>
<sequence length="121" mass="13882">MWETQKNNKKQPSPTKNSTLDTNSFPSLTAVSSGASQNTKSKSSKNKHNADGVVKLFQSSNSNDDILHWSESMLKNVSLSIDGRYFRFLFFFASLVIVWMICATFLFFSKQMKTFRFFGYH</sequence>
<feature type="compositionally biased region" description="Polar residues" evidence="1">
    <location>
        <begin position="10"/>
        <end position="35"/>
    </location>
</feature>
<evidence type="ECO:0000256" key="1">
    <source>
        <dbReference type="SAM" id="MobiDB-lite"/>
    </source>
</evidence>
<gene>
    <name evidence="3" type="ORF">OCBIM_22028031mg</name>
</gene>
<proteinExistence type="predicted"/>
<name>A0A0L8I8V5_OCTBM</name>
<dbReference type="AlphaFoldDB" id="A0A0L8I8V5"/>
<protein>
    <submittedName>
        <fullName evidence="3">Uncharacterized protein</fullName>
    </submittedName>
</protein>
<dbReference type="EMBL" id="KQ416244">
    <property type="protein sequence ID" value="KOF97916.1"/>
    <property type="molecule type" value="Genomic_DNA"/>
</dbReference>
<accession>A0A0L8I8V5</accession>
<evidence type="ECO:0000256" key="2">
    <source>
        <dbReference type="SAM" id="Phobius"/>
    </source>
</evidence>